<dbReference type="GO" id="GO:0010181">
    <property type="term" value="F:FMN binding"/>
    <property type="evidence" value="ECO:0007669"/>
    <property type="project" value="InterPro"/>
</dbReference>
<dbReference type="GO" id="GO:0016646">
    <property type="term" value="F:oxidoreductase activity, acting on the CH-NH group of donors, NAD or NADP as acceptor"/>
    <property type="evidence" value="ECO:0007669"/>
    <property type="project" value="UniProtKB-ARBA"/>
</dbReference>
<dbReference type="PANTHER" id="PTHR33798:SF5">
    <property type="entry name" value="FLAVIN REDUCTASE LIKE DOMAIN-CONTAINING PROTEIN"/>
    <property type="match status" value="1"/>
</dbReference>
<proteinExistence type="inferred from homology"/>
<comment type="cofactor">
    <cofactor evidence="1">
        <name>FMN</name>
        <dbReference type="ChEBI" id="CHEBI:58210"/>
    </cofactor>
</comment>
<organism evidence="6 7">
    <name type="scientific">Glutamicibacter creatinolyticus</name>
    <dbReference type="NCBI Taxonomy" id="162496"/>
    <lineage>
        <taxon>Bacteria</taxon>
        <taxon>Bacillati</taxon>
        <taxon>Actinomycetota</taxon>
        <taxon>Actinomycetes</taxon>
        <taxon>Micrococcales</taxon>
        <taxon>Micrococcaceae</taxon>
        <taxon>Glutamicibacter</taxon>
    </lineage>
</organism>
<dbReference type="Gene3D" id="2.30.110.10">
    <property type="entry name" value="Electron Transport, Fmn-binding Protein, Chain A"/>
    <property type="match status" value="1"/>
</dbReference>
<evidence type="ECO:0000256" key="3">
    <source>
        <dbReference type="ARBA" id="ARBA00022643"/>
    </source>
</evidence>
<dbReference type="AlphaFoldDB" id="A0A5B7WVL7"/>
<reference evidence="6 7" key="1">
    <citation type="submission" date="2018-12" db="EMBL/GenBank/DDBJ databases">
        <title>Complete Genome Sequence of Glutamicibacter creatinolyticus strain LGCM259,isolated from an abscess of a 12-year-old mare in Italy.</title>
        <authorList>
            <person name="Santos R.G."/>
            <person name="Silva A.L."/>
            <person name="Seyffert N."/>
            <person name="Castro T.L.P."/>
            <person name="Attili A.R."/>
            <person name="Rifici C."/>
            <person name="Mazzullo G."/>
            <person name="Brenig B."/>
            <person name="Venanzi F."/>
            <person name="Azevedo V."/>
        </authorList>
    </citation>
    <scope>NUCLEOTIDE SEQUENCE [LARGE SCALE GENOMIC DNA]</scope>
    <source>
        <strain evidence="6 7">LGCM 259</strain>
    </source>
</reference>
<evidence type="ECO:0000256" key="1">
    <source>
        <dbReference type="ARBA" id="ARBA00001917"/>
    </source>
</evidence>
<protein>
    <recommendedName>
        <fullName evidence="5">Flavin reductase like domain-containing protein</fullName>
    </recommendedName>
</protein>
<name>A0A5B7WVL7_9MICC</name>
<comment type="similarity">
    <text evidence="4">Belongs to the flavoredoxin family.</text>
</comment>
<dbReference type="Pfam" id="PF01613">
    <property type="entry name" value="Flavin_Reduct"/>
    <property type="match status" value="1"/>
</dbReference>
<dbReference type="SMART" id="SM00903">
    <property type="entry name" value="Flavin_Reduct"/>
    <property type="match status" value="1"/>
</dbReference>
<dbReference type="SUPFAM" id="SSF50475">
    <property type="entry name" value="FMN-binding split barrel"/>
    <property type="match status" value="1"/>
</dbReference>
<keyword evidence="7" id="KW-1185">Reference proteome</keyword>
<gene>
    <name evidence="6" type="ORF">GcLGCM259_2394</name>
</gene>
<accession>A0A5B7WVL7</accession>
<evidence type="ECO:0000259" key="5">
    <source>
        <dbReference type="SMART" id="SM00903"/>
    </source>
</evidence>
<keyword evidence="2" id="KW-0285">Flavoprotein</keyword>
<keyword evidence="3" id="KW-0288">FMN</keyword>
<dbReference type="InterPro" id="IPR002563">
    <property type="entry name" value="Flavin_Rdtase-like_dom"/>
</dbReference>
<dbReference type="KEGG" id="gcr:GcLGCM259_2394"/>
<sequence length="207" mass="22667">MRIETDPQQVAAADVYHLLKNLIIPRPIAWVSTVDQRGTPNLAPHSFFTVASANPPIVQFTSVGRKDTLRNIEETGQFTICFASRHHVEEINASATAFGPGRSEFAEIALESEPGFRVKSPRVAGSPAALECELEQIIEVGDSFLVLGEVVHVAVDDNVCNDQQRPDAQLLNPVARLGGAQWCSIGDIMSIRRIPVEKWDEQRAAAD</sequence>
<evidence type="ECO:0000313" key="7">
    <source>
        <dbReference type="Proteomes" id="UP000307000"/>
    </source>
</evidence>
<dbReference type="InterPro" id="IPR012349">
    <property type="entry name" value="Split_barrel_FMN-bd"/>
</dbReference>
<feature type="domain" description="Flavin reductase like" evidence="5">
    <location>
        <begin position="22"/>
        <end position="169"/>
    </location>
</feature>
<evidence type="ECO:0000256" key="4">
    <source>
        <dbReference type="ARBA" id="ARBA00038054"/>
    </source>
</evidence>
<evidence type="ECO:0000313" key="6">
    <source>
        <dbReference type="EMBL" id="QCY48101.1"/>
    </source>
</evidence>
<evidence type="ECO:0000256" key="2">
    <source>
        <dbReference type="ARBA" id="ARBA00022630"/>
    </source>
</evidence>
<dbReference type="RefSeq" id="WP_138926766.1">
    <property type="nucleotide sequence ID" value="NZ_CP034412.1"/>
</dbReference>
<dbReference type="PANTHER" id="PTHR33798">
    <property type="entry name" value="FLAVOPROTEIN OXYGENASE"/>
    <property type="match status" value="1"/>
</dbReference>
<dbReference type="EMBL" id="CP034412">
    <property type="protein sequence ID" value="QCY48101.1"/>
    <property type="molecule type" value="Genomic_DNA"/>
</dbReference>
<dbReference type="Proteomes" id="UP000307000">
    <property type="component" value="Chromosome"/>
</dbReference>